<gene>
    <name evidence="1" type="ORF">L2E82_03761</name>
</gene>
<protein>
    <submittedName>
        <fullName evidence="1">Uncharacterized protein</fullName>
    </submittedName>
</protein>
<dbReference type="EMBL" id="CM042009">
    <property type="protein sequence ID" value="KAI3790600.1"/>
    <property type="molecule type" value="Genomic_DNA"/>
</dbReference>
<comment type="caution">
    <text evidence="1">The sequence shown here is derived from an EMBL/GenBank/DDBJ whole genome shotgun (WGS) entry which is preliminary data.</text>
</comment>
<proteinExistence type="predicted"/>
<name>A0ACB9H5H1_CICIN</name>
<evidence type="ECO:0000313" key="1">
    <source>
        <dbReference type="EMBL" id="KAI3790600.1"/>
    </source>
</evidence>
<sequence>MLGRPRPFPFPCISCLPLFGLEITEIDTIIRGPPDEPATSVKEKEDVQQLLAKLPDRLYKLIKGHDGEQPKHQPIKYSSRVLFIAAEMGNTEFIVELVRQYPDLLWKTNDDEQTIFHVAVINRHEGIYNLLHEIGSMKDTITLMRDIKGNNMLHLVGMCAKSNHLQNDSGVGLQMQRELLWFKVLLLFQDS</sequence>
<organism evidence="1 2">
    <name type="scientific">Cichorium intybus</name>
    <name type="common">Chicory</name>
    <dbReference type="NCBI Taxonomy" id="13427"/>
    <lineage>
        <taxon>Eukaryota</taxon>
        <taxon>Viridiplantae</taxon>
        <taxon>Streptophyta</taxon>
        <taxon>Embryophyta</taxon>
        <taxon>Tracheophyta</taxon>
        <taxon>Spermatophyta</taxon>
        <taxon>Magnoliopsida</taxon>
        <taxon>eudicotyledons</taxon>
        <taxon>Gunneridae</taxon>
        <taxon>Pentapetalae</taxon>
        <taxon>asterids</taxon>
        <taxon>campanulids</taxon>
        <taxon>Asterales</taxon>
        <taxon>Asteraceae</taxon>
        <taxon>Cichorioideae</taxon>
        <taxon>Cichorieae</taxon>
        <taxon>Cichoriinae</taxon>
        <taxon>Cichorium</taxon>
    </lineage>
</organism>
<accession>A0ACB9H5H1</accession>
<dbReference type="Proteomes" id="UP001055811">
    <property type="component" value="Linkage Group LG01"/>
</dbReference>
<evidence type="ECO:0000313" key="2">
    <source>
        <dbReference type="Proteomes" id="UP001055811"/>
    </source>
</evidence>
<reference evidence="1 2" key="2">
    <citation type="journal article" date="2022" name="Mol. Ecol. Resour.">
        <title>The genomes of chicory, endive, great burdock and yacon provide insights into Asteraceae paleo-polyploidization history and plant inulin production.</title>
        <authorList>
            <person name="Fan W."/>
            <person name="Wang S."/>
            <person name="Wang H."/>
            <person name="Wang A."/>
            <person name="Jiang F."/>
            <person name="Liu H."/>
            <person name="Zhao H."/>
            <person name="Xu D."/>
            <person name="Zhang Y."/>
        </authorList>
    </citation>
    <scope>NUCLEOTIDE SEQUENCE [LARGE SCALE GENOMIC DNA]</scope>
    <source>
        <strain evidence="2">cv. Punajuju</strain>
        <tissue evidence="1">Leaves</tissue>
    </source>
</reference>
<reference evidence="2" key="1">
    <citation type="journal article" date="2022" name="Mol. Ecol. Resour.">
        <title>The genomes of chicory, endive, great burdock and yacon provide insights into Asteraceae palaeo-polyploidization history and plant inulin production.</title>
        <authorList>
            <person name="Fan W."/>
            <person name="Wang S."/>
            <person name="Wang H."/>
            <person name="Wang A."/>
            <person name="Jiang F."/>
            <person name="Liu H."/>
            <person name="Zhao H."/>
            <person name="Xu D."/>
            <person name="Zhang Y."/>
        </authorList>
    </citation>
    <scope>NUCLEOTIDE SEQUENCE [LARGE SCALE GENOMIC DNA]</scope>
    <source>
        <strain evidence="2">cv. Punajuju</strain>
    </source>
</reference>
<keyword evidence="2" id="KW-1185">Reference proteome</keyword>